<reference evidence="1 2" key="1">
    <citation type="submission" date="2024-01" db="EMBL/GenBank/DDBJ databases">
        <title>Draft genome sequence of Gordonia sp. PKS22-38.</title>
        <authorList>
            <person name="Suphannarot A."/>
            <person name="Mingma R."/>
        </authorList>
    </citation>
    <scope>NUCLEOTIDE SEQUENCE [LARGE SCALE GENOMIC DNA]</scope>
    <source>
        <strain evidence="1 2">PKS22-38</strain>
    </source>
</reference>
<accession>A0ABU7MSY1</accession>
<evidence type="ECO:0000313" key="2">
    <source>
        <dbReference type="Proteomes" id="UP001335729"/>
    </source>
</evidence>
<name>A0ABU7MSY1_9ACTN</name>
<protein>
    <submittedName>
        <fullName evidence="1">Uncharacterized protein</fullName>
    </submittedName>
</protein>
<gene>
    <name evidence="1" type="ORF">V1Y59_10135</name>
</gene>
<dbReference type="EMBL" id="JAZDUE010000007">
    <property type="protein sequence ID" value="MEE4023436.1"/>
    <property type="molecule type" value="Genomic_DNA"/>
</dbReference>
<evidence type="ECO:0000313" key="1">
    <source>
        <dbReference type="EMBL" id="MEE4023436.1"/>
    </source>
</evidence>
<keyword evidence="2" id="KW-1185">Reference proteome</keyword>
<proteinExistence type="predicted"/>
<sequence>MKYQLDIISDCVDDLVQHAGGWIYDRATAGWEVTVSLPLGVDRRPIQILGAHTTLLDLSRDRLPCSRPAIATSVAMCRRDARLAAMLTDAYRDDTEITLWGDGDTVDDDLARGAVSHRLSVAARAFKAQALAAVGSRPTIVGRHETFRTSKVSYSDLVPAG</sequence>
<dbReference type="Proteomes" id="UP001335729">
    <property type="component" value="Unassembled WGS sequence"/>
</dbReference>
<organism evidence="1 2">
    <name type="scientific">Gordonia prachuapensis</name>
    <dbReference type="NCBI Taxonomy" id="3115651"/>
    <lineage>
        <taxon>Bacteria</taxon>
        <taxon>Bacillati</taxon>
        <taxon>Actinomycetota</taxon>
        <taxon>Actinomycetes</taxon>
        <taxon>Mycobacteriales</taxon>
        <taxon>Gordoniaceae</taxon>
        <taxon>Gordonia</taxon>
    </lineage>
</organism>
<dbReference type="RefSeq" id="WP_330504781.1">
    <property type="nucleotide sequence ID" value="NZ_JAZDUE010000007.1"/>
</dbReference>
<comment type="caution">
    <text evidence="1">The sequence shown here is derived from an EMBL/GenBank/DDBJ whole genome shotgun (WGS) entry which is preliminary data.</text>
</comment>